<dbReference type="NCBIfam" id="TIGR03082">
    <property type="entry name" value="Gneg_AbrB_dup"/>
    <property type="match status" value="2"/>
</dbReference>
<feature type="transmembrane region" description="Helical" evidence="1">
    <location>
        <begin position="154"/>
        <end position="173"/>
    </location>
</feature>
<dbReference type="Pfam" id="PF05145">
    <property type="entry name" value="AbrB"/>
    <property type="match status" value="1"/>
</dbReference>
<feature type="transmembrane region" description="Helical" evidence="1">
    <location>
        <begin position="197"/>
        <end position="215"/>
    </location>
</feature>
<comment type="caution">
    <text evidence="2">The sequence shown here is derived from an EMBL/GenBank/DDBJ whole genome shotgun (WGS) entry which is preliminary data.</text>
</comment>
<name>A0ABQ4N5S3_9BACL</name>
<feature type="transmembrane region" description="Helical" evidence="1">
    <location>
        <begin position="222"/>
        <end position="242"/>
    </location>
</feature>
<accession>A0ABQ4N5S3</accession>
<keyword evidence="1" id="KW-1133">Transmembrane helix</keyword>
<dbReference type="InterPro" id="IPR017516">
    <property type="entry name" value="AbrB_dup"/>
</dbReference>
<organism evidence="2 3">
    <name type="scientific">Paenibacillus cisolokensis</name>
    <dbReference type="NCBI Taxonomy" id="1658519"/>
    <lineage>
        <taxon>Bacteria</taxon>
        <taxon>Bacillati</taxon>
        <taxon>Bacillota</taxon>
        <taxon>Bacilli</taxon>
        <taxon>Bacillales</taxon>
        <taxon>Paenibacillaceae</taxon>
        <taxon>Paenibacillus</taxon>
    </lineage>
</organism>
<reference evidence="2 3" key="1">
    <citation type="submission" date="2021-04" db="EMBL/GenBank/DDBJ databases">
        <title>Draft genome sequence of Paenibacillus cisolokensis, LC2-13A.</title>
        <authorList>
            <person name="Uke A."/>
            <person name="Chhe C."/>
            <person name="Baramee S."/>
            <person name="Kosugi A."/>
        </authorList>
    </citation>
    <scope>NUCLEOTIDE SEQUENCE [LARGE SCALE GENOMIC DNA]</scope>
    <source>
        <strain evidence="2 3">LC2-13A</strain>
    </source>
</reference>
<evidence type="ECO:0000256" key="1">
    <source>
        <dbReference type="SAM" id="Phobius"/>
    </source>
</evidence>
<proteinExistence type="predicted"/>
<gene>
    <name evidence="2" type="ORF">PACILC2_20770</name>
</gene>
<dbReference type="GO" id="GO:0004497">
    <property type="term" value="F:monooxygenase activity"/>
    <property type="evidence" value="ECO:0007669"/>
    <property type="project" value="UniProtKB-KW"/>
</dbReference>
<feature type="transmembrane region" description="Helical" evidence="1">
    <location>
        <begin position="34"/>
        <end position="52"/>
    </location>
</feature>
<dbReference type="InterPro" id="IPR007820">
    <property type="entry name" value="AbrB_fam"/>
</dbReference>
<sequence length="352" mass="37249">MSKELSEGRPWPRFVLTLATAIAGGFVFDLLHLPIPWLLGPMIAVLIGSNLLREHYAWPGRIRNGGMIVVGYTIGLAMTSAALREMVRHLPSMLLMTVFLLLFCAGLAFVVSKLSDADYRTALLGSIPGGLTQVVTLAEETEGIDLTIVTVTQVIRLMMIIICVPLLVFSPIFETAGKGAADTAPAAVQTVASWSSLWPNGLAFAAVCVVLALVGHKIKFPTAFLLGPAIGTAIIQLTGLHGPALPSALINAAQLAIGTNVGLMLKPGRLTHKVRTFSLAIGSGLSLIMGALGLAYLLTTFESVSAATALLSLAPGGMDQMGIIAHEIGADLSMVAGYQVFRTFFIFWPCRR</sequence>
<feature type="transmembrane region" description="Helical" evidence="1">
    <location>
        <begin position="89"/>
        <end position="111"/>
    </location>
</feature>
<keyword evidence="2" id="KW-0503">Monooxygenase</keyword>
<keyword evidence="3" id="KW-1185">Reference proteome</keyword>
<dbReference type="EMBL" id="BOVJ01000064">
    <property type="protein sequence ID" value="GIQ63509.1"/>
    <property type="molecule type" value="Genomic_DNA"/>
</dbReference>
<dbReference type="Proteomes" id="UP000680304">
    <property type="component" value="Unassembled WGS sequence"/>
</dbReference>
<keyword evidence="1" id="KW-0472">Membrane</keyword>
<feature type="transmembrane region" description="Helical" evidence="1">
    <location>
        <begin position="248"/>
        <end position="265"/>
    </location>
</feature>
<feature type="transmembrane region" description="Helical" evidence="1">
    <location>
        <begin position="277"/>
        <end position="298"/>
    </location>
</feature>
<dbReference type="PIRSF" id="PIRSF038991">
    <property type="entry name" value="Protein_AbrB"/>
    <property type="match status" value="1"/>
</dbReference>
<dbReference type="RefSeq" id="WP_244863379.1">
    <property type="nucleotide sequence ID" value="NZ_BOVJ01000064.1"/>
</dbReference>
<feature type="transmembrane region" description="Helical" evidence="1">
    <location>
        <begin position="64"/>
        <end position="83"/>
    </location>
</feature>
<keyword evidence="2" id="KW-0560">Oxidoreductase</keyword>
<evidence type="ECO:0000313" key="2">
    <source>
        <dbReference type="EMBL" id="GIQ63509.1"/>
    </source>
</evidence>
<evidence type="ECO:0000313" key="3">
    <source>
        <dbReference type="Proteomes" id="UP000680304"/>
    </source>
</evidence>
<dbReference type="PANTHER" id="PTHR38457">
    <property type="entry name" value="REGULATOR ABRB-RELATED"/>
    <property type="match status" value="1"/>
</dbReference>
<protein>
    <submittedName>
        <fullName evidence="2">Monooxygenase</fullName>
    </submittedName>
</protein>
<dbReference type="PANTHER" id="PTHR38457:SF1">
    <property type="entry name" value="REGULATOR ABRB-RELATED"/>
    <property type="match status" value="1"/>
</dbReference>
<keyword evidence="1" id="KW-0812">Transmembrane</keyword>